<comment type="subunit">
    <text evidence="1">Monomer.</text>
</comment>
<evidence type="ECO:0000259" key="6">
    <source>
        <dbReference type="Pfam" id="PF00817"/>
    </source>
</evidence>
<evidence type="ECO:0000256" key="2">
    <source>
        <dbReference type="ARBA" id="ARBA00012417"/>
    </source>
</evidence>
<dbReference type="HOGENOM" id="CLU_028184_1_1_5"/>
<evidence type="ECO:0000256" key="5">
    <source>
        <dbReference type="ARBA" id="ARBA00049244"/>
    </source>
</evidence>
<dbReference type="InterPro" id="IPR043502">
    <property type="entry name" value="DNA/RNA_pol_sf"/>
</dbReference>
<dbReference type="PANTHER" id="PTHR35369:SF2">
    <property type="entry name" value="BLR3025 PROTEIN"/>
    <property type="match status" value="1"/>
</dbReference>
<dbReference type="InterPro" id="IPR017961">
    <property type="entry name" value="DNA_pol_Y-fam_little_finger"/>
</dbReference>
<proteinExistence type="predicted"/>
<dbReference type="KEGG" id="ssan:NX02_25140"/>
<dbReference type="PATRIC" id="fig|1123269.5.peg.4929"/>
<accession>W0ALS0</accession>
<dbReference type="GO" id="GO:0006281">
    <property type="term" value="P:DNA repair"/>
    <property type="evidence" value="ECO:0007669"/>
    <property type="project" value="InterPro"/>
</dbReference>
<dbReference type="EMBL" id="CP006644">
    <property type="protein sequence ID" value="AHE56635.1"/>
    <property type="molecule type" value="Genomic_DNA"/>
</dbReference>
<dbReference type="AlphaFoldDB" id="W0ALS0"/>
<evidence type="ECO:0000259" key="7">
    <source>
        <dbReference type="Pfam" id="PF11799"/>
    </source>
</evidence>
<dbReference type="EC" id="2.7.7.7" evidence="2"/>
<evidence type="ECO:0000256" key="4">
    <source>
        <dbReference type="ARBA" id="ARBA00025589"/>
    </source>
</evidence>
<reference evidence="8 9" key="1">
    <citation type="submission" date="2013-07" db="EMBL/GenBank/DDBJ databases">
        <title>Completed genome of Sphingomonas sanxanigenens NX02.</title>
        <authorList>
            <person name="Ma T."/>
            <person name="Huang H."/>
            <person name="Wu M."/>
            <person name="Li X."/>
            <person name="Li G."/>
        </authorList>
    </citation>
    <scope>NUCLEOTIDE SEQUENCE [LARGE SCALE GENOMIC DNA]</scope>
    <source>
        <strain evidence="8 9">NX02</strain>
    </source>
</reference>
<keyword evidence="3" id="KW-0227">DNA damage</keyword>
<evidence type="ECO:0000313" key="8">
    <source>
        <dbReference type="EMBL" id="AHE56635.1"/>
    </source>
</evidence>
<organism evidence="8 9">
    <name type="scientific">Sphingomonas sanxanigenens DSM 19645 = NX02</name>
    <dbReference type="NCBI Taxonomy" id="1123269"/>
    <lineage>
        <taxon>Bacteria</taxon>
        <taxon>Pseudomonadati</taxon>
        <taxon>Pseudomonadota</taxon>
        <taxon>Alphaproteobacteria</taxon>
        <taxon>Sphingomonadales</taxon>
        <taxon>Sphingomonadaceae</taxon>
        <taxon>Sphingomonas</taxon>
    </lineage>
</organism>
<sequence>MSSAKRLQPRRCLALWFPFLSADRLSLCRPEQRAGTLGLPFAFVEKVKGGLRLAALDAQALSLGLGPGMTLADARARVPELAAFDHDPHADQDWLERLADGCLRYTPLVALDEHDGLTLDVTGCAHLFGGEAALAEDIVRRLDRSGIVVRHGYAASPDAAQALARWQTRAAPDEAEAVRALPVAALRIDEDSITALKRAGLKTVGEVLRRPMATIAARFGADAVDALRRLSGESQSPLKPRRAMPALGFEKRFAEPLGSTAHALAVLRALAGDAAQALEERREGGRGFVATFFRSDGLTRSLFVQSGLPTRDPAAIMRLFNERVDSLSDPIDPGFGFDMIAFAVPEVEPLASGQLKLEGGESASAEVDALVDRLTVRHGRARLVRLVPADTHIPEQAQLPLPAAEADTPASWPQGEADEPPLRPIHLFDPPQRIEAVLSEVPDGPPMRFRWRRALHEIRRFEGPERIASEWWRRKDGHEPGKGGLTRDYYRVEDARGRRLWVFRHGLVGSERDNPDWYVHGLFA</sequence>
<dbReference type="InterPro" id="IPR050356">
    <property type="entry name" value="SulA_CellDiv_inhibitor"/>
</dbReference>
<feature type="domain" description="DNA polymerase Y-family little finger" evidence="7">
    <location>
        <begin position="248"/>
        <end position="330"/>
    </location>
</feature>
<comment type="function">
    <text evidence="4">Poorly processive, error-prone DNA polymerase involved in untargeted mutagenesis. Copies undamaged DNA at stalled replication forks, which arise in vivo from mismatched or misaligned primer ends. These misaligned primers can be extended by PolIV. Exhibits no 3'-5' exonuclease (proofreading) activity. May be involved in translesional synthesis, in conjunction with the beta clamp from PolIII.</text>
</comment>
<dbReference type="Proteomes" id="UP000018851">
    <property type="component" value="Chromosome"/>
</dbReference>
<dbReference type="PANTHER" id="PTHR35369">
    <property type="entry name" value="BLR3025 PROTEIN-RELATED"/>
    <property type="match status" value="1"/>
</dbReference>
<dbReference type="eggNOG" id="COG0389">
    <property type="taxonomic scope" value="Bacteria"/>
</dbReference>
<dbReference type="SUPFAM" id="SSF56672">
    <property type="entry name" value="DNA/RNA polymerases"/>
    <property type="match status" value="1"/>
</dbReference>
<keyword evidence="9" id="KW-1185">Reference proteome</keyword>
<protein>
    <recommendedName>
        <fullName evidence="2">DNA-directed DNA polymerase</fullName>
        <ecNumber evidence="2">2.7.7.7</ecNumber>
    </recommendedName>
</protein>
<feature type="domain" description="UmuC" evidence="6">
    <location>
        <begin position="52"/>
        <end position="162"/>
    </location>
</feature>
<evidence type="ECO:0000256" key="3">
    <source>
        <dbReference type="ARBA" id="ARBA00022763"/>
    </source>
</evidence>
<dbReference type="InterPro" id="IPR001126">
    <property type="entry name" value="UmuC"/>
</dbReference>
<dbReference type="STRING" id="1123269.NX02_25140"/>
<dbReference type="Pfam" id="PF00817">
    <property type="entry name" value="IMS"/>
    <property type="match status" value="1"/>
</dbReference>
<gene>
    <name evidence="8" type="ORF">NX02_25140</name>
</gene>
<evidence type="ECO:0000313" key="9">
    <source>
        <dbReference type="Proteomes" id="UP000018851"/>
    </source>
</evidence>
<name>W0ALS0_9SPHN</name>
<evidence type="ECO:0000256" key="1">
    <source>
        <dbReference type="ARBA" id="ARBA00011245"/>
    </source>
</evidence>
<dbReference type="CDD" id="cd03468">
    <property type="entry name" value="PolY_like"/>
    <property type="match status" value="1"/>
</dbReference>
<dbReference type="Pfam" id="PF11799">
    <property type="entry name" value="IMS_C"/>
    <property type="match status" value="1"/>
</dbReference>
<comment type="catalytic activity">
    <reaction evidence="5">
        <text>DNA(n) + a 2'-deoxyribonucleoside 5'-triphosphate = DNA(n+1) + diphosphate</text>
        <dbReference type="Rhea" id="RHEA:22508"/>
        <dbReference type="Rhea" id="RHEA-COMP:17339"/>
        <dbReference type="Rhea" id="RHEA-COMP:17340"/>
        <dbReference type="ChEBI" id="CHEBI:33019"/>
        <dbReference type="ChEBI" id="CHEBI:61560"/>
        <dbReference type="ChEBI" id="CHEBI:173112"/>
        <dbReference type="EC" id="2.7.7.7"/>
    </reaction>
</comment>